<protein>
    <submittedName>
        <fullName evidence="1">Uncharacterized protein</fullName>
    </submittedName>
</protein>
<dbReference type="RefSeq" id="WP_320883334.1">
    <property type="nucleotide sequence ID" value="NZ_JALDAW010000011.1"/>
</dbReference>
<reference evidence="1" key="1">
    <citation type="submission" date="2022-03" db="EMBL/GenBank/DDBJ databases">
        <title>First case of bacteraemia caused by Dielma fastidiosa in a patient hospitalised with diverticulitis.</title>
        <authorList>
            <person name="Forman-Ankjaer B."/>
            <person name="Hvid-Jensen F."/>
            <person name="Kobel C.M."/>
            <person name="Greve T."/>
        </authorList>
    </citation>
    <scope>NUCLEOTIDE SEQUENCE</scope>
    <source>
        <strain evidence="1">AUH_DF_2021</strain>
    </source>
</reference>
<name>A0AB35ULW8_9FIRM</name>
<accession>A0AB35ULW8</accession>
<evidence type="ECO:0000313" key="2">
    <source>
        <dbReference type="Proteomes" id="UP001276902"/>
    </source>
</evidence>
<dbReference type="EMBL" id="JALDAW010000011">
    <property type="protein sequence ID" value="MDY5167747.1"/>
    <property type="molecule type" value="Genomic_DNA"/>
</dbReference>
<evidence type="ECO:0000313" key="1">
    <source>
        <dbReference type="EMBL" id="MDY5167747.1"/>
    </source>
</evidence>
<sequence>MDMITLNDILSINKEKAAELYKVQGRQLPNQLNNLNGFIDSVRKSNQKVNYDSAGKYKNDMLIALEKALEDAKLSNLNGKKSIGKSLFEYDTDIIPTVDSSLMICCLLSQN</sequence>
<proteinExistence type="predicted"/>
<gene>
    <name evidence="1" type="ORF">MQE39_06360</name>
</gene>
<comment type="caution">
    <text evidence="1">The sequence shown here is derived from an EMBL/GenBank/DDBJ whole genome shotgun (WGS) entry which is preliminary data.</text>
</comment>
<dbReference type="Proteomes" id="UP001276902">
    <property type="component" value="Unassembled WGS sequence"/>
</dbReference>
<dbReference type="AlphaFoldDB" id="A0AB35ULW8"/>
<organism evidence="1 2">
    <name type="scientific">Dielma fastidiosa</name>
    <dbReference type="NCBI Taxonomy" id="1034346"/>
    <lineage>
        <taxon>Bacteria</taxon>
        <taxon>Bacillati</taxon>
        <taxon>Bacillota</taxon>
        <taxon>Erysipelotrichia</taxon>
        <taxon>Erysipelotrichales</taxon>
        <taxon>Erysipelotrichaceae</taxon>
        <taxon>Dielma</taxon>
    </lineage>
</organism>